<proteinExistence type="predicted"/>
<feature type="chain" id="PRO_5038708617" evidence="2">
    <location>
        <begin position="20"/>
        <end position="448"/>
    </location>
</feature>
<reference evidence="4" key="1">
    <citation type="submission" date="2019-08" db="EMBL/GenBank/DDBJ databases">
        <title>Complete Genome Sequence of the Polysaccharide-Degrading Rumen Bacterium Pseudobutyrivibrio xylanivorans MA3014.</title>
        <authorList>
            <person name="Palevich N."/>
            <person name="Maclean P.H."/>
            <person name="Kelly W.J."/>
            <person name="Leahy S.C."/>
            <person name="Rakonjac J."/>
            <person name="Attwood G.T."/>
        </authorList>
    </citation>
    <scope>NUCLEOTIDE SEQUENCE [LARGE SCALE GENOMIC DNA]</scope>
    <source>
        <strain evidence="4">MA3014</strain>
    </source>
</reference>
<dbReference type="KEGG" id="pxv:FXF36_13855"/>
<dbReference type="EMBL" id="CP043028">
    <property type="protein sequence ID" value="QFJ55893.1"/>
    <property type="molecule type" value="Genomic_DNA"/>
</dbReference>
<feature type="region of interest" description="Disordered" evidence="1">
    <location>
        <begin position="162"/>
        <end position="223"/>
    </location>
</feature>
<evidence type="ECO:0000313" key="3">
    <source>
        <dbReference type="EMBL" id="QFJ55893.1"/>
    </source>
</evidence>
<feature type="signal peptide" evidence="2">
    <location>
        <begin position="1"/>
        <end position="19"/>
    </location>
</feature>
<dbReference type="AlphaFoldDB" id="A0A5P6VTD6"/>
<dbReference type="Proteomes" id="UP000327030">
    <property type="component" value="Chromosome 1"/>
</dbReference>
<evidence type="ECO:0000256" key="1">
    <source>
        <dbReference type="SAM" id="MobiDB-lite"/>
    </source>
</evidence>
<dbReference type="InterPro" id="IPR050767">
    <property type="entry name" value="Sel1_AlgK"/>
</dbReference>
<dbReference type="PROSITE" id="PS51257">
    <property type="entry name" value="PROKAR_LIPOPROTEIN"/>
    <property type="match status" value="1"/>
</dbReference>
<dbReference type="InterPro" id="IPR011990">
    <property type="entry name" value="TPR-like_helical_dom_sf"/>
</dbReference>
<protein>
    <submittedName>
        <fullName evidence="3">SEL1-like repeat protein</fullName>
    </submittedName>
</protein>
<sequence length="448" mass="49352">MKRNFRLILLIAASAVVFMGCSKEMEEKTEEEQATTEQVAFDDVKVEDYTILSYSELEVLAYEGDTEAQVMLGRSLEYGTEDIKQNFYEALSWYQMASDSGNVEGTCALGYFYLTGAGVDVDLDKAAELFNTAIENGSVNAKVGLARVMLAQGDYEALAEAESLEDTADESSVNSQEQTEKSTVQAETTKTVTTKTVATKTDSAKTEKKSDDKSTDSDEEAEPTELDQIIDLLTVAQQAGDLDGGYYLGYIYEKGIGVLQDYKKAFDYYNRVTKSSSTALNDRDAINLSNIAIGLMYVKGYGVEANPETALEYFTTASDNNSPKASYYIGQMYENGIGADKDYEKAMEFYLKAADLNYAPALNQIGYLYYNGYGVDVDFASAVYYQKLAALQGYPIAQVNLGFLYENGYGVERNLETALSYYEMAASAGYEGANEAVVRVMAQINEEM</sequence>
<accession>A0A5P6VTD6</accession>
<dbReference type="GO" id="GO:0036503">
    <property type="term" value="P:ERAD pathway"/>
    <property type="evidence" value="ECO:0007669"/>
    <property type="project" value="TreeGrafter"/>
</dbReference>
<feature type="compositionally biased region" description="Low complexity" evidence="1">
    <location>
        <begin position="183"/>
        <end position="201"/>
    </location>
</feature>
<organism evidence="3 4">
    <name type="scientific">Pseudobutyrivibrio xylanivorans</name>
    <dbReference type="NCBI Taxonomy" id="185007"/>
    <lineage>
        <taxon>Bacteria</taxon>
        <taxon>Bacillati</taxon>
        <taxon>Bacillota</taxon>
        <taxon>Clostridia</taxon>
        <taxon>Lachnospirales</taxon>
        <taxon>Lachnospiraceae</taxon>
        <taxon>Pseudobutyrivibrio</taxon>
    </lineage>
</organism>
<evidence type="ECO:0000313" key="4">
    <source>
        <dbReference type="Proteomes" id="UP000327030"/>
    </source>
</evidence>
<dbReference type="PANTHER" id="PTHR11102:SF147">
    <property type="entry name" value="SEL1L ADAPTOR SUBUNIT OF ERAD E3 UBIQUITIN LIGASE"/>
    <property type="match status" value="1"/>
</dbReference>
<dbReference type="OrthoDB" id="2724739at2"/>
<dbReference type="InterPro" id="IPR006597">
    <property type="entry name" value="Sel1-like"/>
</dbReference>
<dbReference type="RefSeq" id="WP_151625080.1">
    <property type="nucleotide sequence ID" value="NZ_CP043028.1"/>
</dbReference>
<dbReference type="SUPFAM" id="SSF81901">
    <property type="entry name" value="HCP-like"/>
    <property type="match status" value="2"/>
</dbReference>
<dbReference type="Gene3D" id="1.25.40.10">
    <property type="entry name" value="Tetratricopeptide repeat domain"/>
    <property type="match status" value="3"/>
</dbReference>
<keyword evidence="2" id="KW-0732">Signal</keyword>
<gene>
    <name evidence="3" type="ORF">FXF36_13855</name>
</gene>
<evidence type="ECO:0000256" key="2">
    <source>
        <dbReference type="SAM" id="SignalP"/>
    </source>
</evidence>
<dbReference type="Pfam" id="PF08238">
    <property type="entry name" value="Sel1"/>
    <property type="match status" value="7"/>
</dbReference>
<feature type="compositionally biased region" description="Basic and acidic residues" evidence="1">
    <location>
        <begin position="202"/>
        <end position="216"/>
    </location>
</feature>
<dbReference type="SMART" id="SM00671">
    <property type="entry name" value="SEL1"/>
    <property type="match status" value="7"/>
</dbReference>
<dbReference type="PANTHER" id="PTHR11102">
    <property type="entry name" value="SEL-1-LIKE PROTEIN"/>
    <property type="match status" value="1"/>
</dbReference>
<name>A0A5P6VTD6_PSEXY</name>